<dbReference type="EMBL" id="PVEP01000001">
    <property type="protein sequence ID" value="PQV59141.1"/>
    <property type="molecule type" value="Genomic_DNA"/>
</dbReference>
<accession>A0A2S8SE64</accession>
<dbReference type="Pfam" id="PF10077">
    <property type="entry name" value="DUF2314"/>
    <property type="match status" value="1"/>
</dbReference>
<dbReference type="RefSeq" id="WP_105513338.1">
    <property type="nucleotide sequence ID" value="NZ_PVEP01000001.1"/>
</dbReference>
<feature type="signal peptide" evidence="1">
    <location>
        <begin position="1"/>
        <end position="19"/>
    </location>
</feature>
<evidence type="ECO:0000259" key="2">
    <source>
        <dbReference type="Pfam" id="PF10077"/>
    </source>
</evidence>
<proteinExistence type="predicted"/>
<organism evidence="3 4">
    <name type="scientific">Albidovulum denitrificans</name>
    <dbReference type="NCBI Taxonomy" id="404881"/>
    <lineage>
        <taxon>Bacteria</taxon>
        <taxon>Pseudomonadati</taxon>
        <taxon>Pseudomonadota</taxon>
        <taxon>Alphaproteobacteria</taxon>
        <taxon>Rhodobacterales</taxon>
        <taxon>Paracoccaceae</taxon>
        <taxon>Albidovulum</taxon>
    </lineage>
</organism>
<protein>
    <submittedName>
        <fullName evidence="3">Uncharacterized protein YegJ (DUF2314 family)</fullName>
    </submittedName>
</protein>
<sequence length="167" mass="18180">MRFACLLALSLALPGLARAQDPTINFAGDDPVMNRAIETAVSTLPVFLAHAGAGTKLSAIEYSVKVSVKVDHPEMEHEIIWVSPFMLSPDGQGKGELANEPVALPGMQIGDTLTFTRDQIEDWGFEGPDGHLYGHYTTRVMIPQLDAESAAYITDLLSKDPMPADWR</sequence>
<name>A0A2S8SE64_9RHOB</name>
<reference evidence="3 4" key="1">
    <citation type="submission" date="2018-02" db="EMBL/GenBank/DDBJ databases">
        <title>Genomic Encyclopedia of Archaeal and Bacterial Type Strains, Phase II (KMG-II): from individual species to whole genera.</title>
        <authorList>
            <person name="Goeker M."/>
        </authorList>
    </citation>
    <scope>NUCLEOTIDE SEQUENCE [LARGE SCALE GENOMIC DNA]</scope>
    <source>
        <strain evidence="3 4">DSM 18921</strain>
    </source>
</reference>
<dbReference type="OrthoDB" id="121776at2"/>
<keyword evidence="4" id="KW-1185">Reference proteome</keyword>
<feature type="domain" description="DUF2314" evidence="2">
    <location>
        <begin position="30"/>
        <end position="148"/>
    </location>
</feature>
<dbReference type="InterPro" id="IPR018756">
    <property type="entry name" value="DUF2314"/>
</dbReference>
<evidence type="ECO:0000313" key="4">
    <source>
        <dbReference type="Proteomes" id="UP000238338"/>
    </source>
</evidence>
<dbReference type="AlphaFoldDB" id="A0A2S8SE64"/>
<dbReference type="Proteomes" id="UP000238338">
    <property type="component" value="Unassembled WGS sequence"/>
</dbReference>
<keyword evidence="1" id="KW-0732">Signal</keyword>
<evidence type="ECO:0000256" key="1">
    <source>
        <dbReference type="SAM" id="SignalP"/>
    </source>
</evidence>
<feature type="chain" id="PRO_5015685378" evidence="1">
    <location>
        <begin position="20"/>
        <end position="167"/>
    </location>
</feature>
<comment type="caution">
    <text evidence="3">The sequence shown here is derived from an EMBL/GenBank/DDBJ whole genome shotgun (WGS) entry which is preliminary data.</text>
</comment>
<evidence type="ECO:0000313" key="3">
    <source>
        <dbReference type="EMBL" id="PQV59141.1"/>
    </source>
</evidence>
<gene>
    <name evidence="3" type="ORF">LX70_00964</name>
</gene>